<keyword evidence="1" id="KW-0805">Transcription regulation</keyword>
<evidence type="ECO:0000256" key="3">
    <source>
        <dbReference type="ARBA" id="ARBA00023163"/>
    </source>
</evidence>
<dbReference type="InterPro" id="IPR014710">
    <property type="entry name" value="RmlC-like_jellyroll"/>
</dbReference>
<dbReference type="InterPro" id="IPR018060">
    <property type="entry name" value="HTH_AraC"/>
</dbReference>
<dbReference type="EMBL" id="CP117812">
    <property type="protein sequence ID" value="WDE98675.1"/>
    <property type="molecule type" value="Genomic_DNA"/>
</dbReference>
<dbReference type="PROSITE" id="PS01124">
    <property type="entry name" value="HTH_ARAC_FAMILY_2"/>
    <property type="match status" value="1"/>
</dbReference>
<keyword evidence="3" id="KW-0804">Transcription</keyword>
<dbReference type="SUPFAM" id="SSF51215">
    <property type="entry name" value="Regulatory protein AraC"/>
    <property type="match status" value="1"/>
</dbReference>
<dbReference type="Gene3D" id="1.10.10.60">
    <property type="entry name" value="Homeodomain-like"/>
    <property type="match status" value="2"/>
</dbReference>
<dbReference type="SUPFAM" id="SSF46689">
    <property type="entry name" value="Homeodomain-like"/>
    <property type="match status" value="2"/>
</dbReference>
<gene>
    <name evidence="5" type="ORF">PQO03_12590</name>
</gene>
<evidence type="ECO:0000256" key="1">
    <source>
        <dbReference type="ARBA" id="ARBA00023015"/>
    </source>
</evidence>
<evidence type="ECO:0000313" key="5">
    <source>
        <dbReference type="EMBL" id="WDE98675.1"/>
    </source>
</evidence>
<dbReference type="PANTHER" id="PTHR43280:SF2">
    <property type="entry name" value="HTH-TYPE TRANSCRIPTIONAL REGULATOR EXSA"/>
    <property type="match status" value="1"/>
</dbReference>
<dbReference type="Gene3D" id="2.60.120.10">
    <property type="entry name" value="Jelly Rolls"/>
    <property type="match status" value="1"/>
</dbReference>
<keyword evidence="2" id="KW-0238">DNA-binding</keyword>
<accession>A0ABY7VWR0</accession>
<reference evidence="5 6" key="1">
    <citation type="submission" date="2023-02" db="EMBL/GenBank/DDBJ databases">
        <title>Genome sequence of Lentisphaera profundi SAORIC-696.</title>
        <authorList>
            <person name="Kim e."/>
            <person name="Cho J.-C."/>
            <person name="Choi A."/>
            <person name="Kang I."/>
        </authorList>
    </citation>
    <scope>NUCLEOTIDE SEQUENCE [LARGE SCALE GENOMIC DNA]</scope>
    <source>
        <strain evidence="5 6">SAORIC-696</strain>
    </source>
</reference>
<evidence type="ECO:0000259" key="4">
    <source>
        <dbReference type="PROSITE" id="PS01124"/>
    </source>
</evidence>
<dbReference type="Proteomes" id="UP001214250">
    <property type="component" value="Chromosome 2"/>
</dbReference>
<dbReference type="Pfam" id="PF12833">
    <property type="entry name" value="HTH_18"/>
    <property type="match status" value="1"/>
</dbReference>
<proteinExistence type="predicted"/>
<keyword evidence="6" id="KW-1185">Reference proteome</keyword>
<dbReference type="PANTHER" id="PTHR43280">
    <property type="entry name" value="ARAC-FAMILY TRANSCRIPTIONAL REGULATOR"/>
    <property type="match status" value="1"/>
</dbReference>
<protein>
    <submittedName>
        <fullName evidence="5">AraC family transcriptional regulator</fullName>
    </submittedName>
</protein>
<dbReference type="RefSeq" id="WP_274153545.1">
    <property type="nucleotide sequence ID" value="NZ_CP117812.1"/>
</dbReference>
<dbReference type="Pfam" id="PF02311">
    <property type="entry name" value="AraC_binding"/>
    <property type="match status" value="1"/>
</dbReference>
<dbReference type="InterPro" id="IPR037923">
    <property type="entry name" value="HTH-like"/>
</dbReference>
<evidence type="ECO:0000256" key="2">
    <source>
        <dbReference type="ARBA" id="ARBA00023125"/>
    </source>
</evidence>
<name>A0ABY7VWR0_9BACT</name>
<sequence>MNTLLRYGIRANDKPCLHPLIAVLGMREITKLIEDAISPHSMPFYQLIYVDEGELDWWVNGQFYHLSPGDMILVKPYEIQTSLKGQIVPGKRFFMQINLYEQHENEGLSSEERLKVNHLFKNFIPRVISTEKNMRDIFHKLLNAHAQDGELNSIYVKSQLLEFFYLLDLSQKQQLKQRHIKQSEALNIIQTVDTFLNDNLDKVISIRELADLLTLSEVHFRRKFSAAHGLSPLKYINNKKCHEARRLLSESTLSISAIAQNLAFSSSQHLSTSFSKTFSLSPSEYRKEVKNAHEKQPLSKVSDVAARIAAQFSPKA</sequence>
<evidence type="ECO:0000313" key="6">
    <source>
        <dbReference type="Proteomes" id="UP001214250"/>
    </source>
</evidence>
<feature type="domain" description="HTH araC/xylS-type" evidence="4">
    <location>
        <begin position="190"/>
        <end position="288"/>
    </location>
</feature>
<dbReference type="InterPro" id="IPR009057">
    <property type="entry name" value="Homeodomain-like_sf"/>
</dbReference>
<dbReference type="SMART" id="SM00342">
    <property type="entry name" value="HTH_ARAC"/>
    <property type="match status" value="1"/>
</dbReference>
<organism evidence="5 6">
    <name type="scientific">Lentisphaera profundi</name>
    <dbReference type="NCBI Taxonomy" id="1658616"/>
    <lineage>
        <taxon>Bacteria</taxon>
        <taxon>Pseudomonadati</taxon>
        <taxon>Lentisphaerota</taxon>
        <taxon>Lentisphaeria</taxon>
        <taxon>Lentisphaerales</taxon>
        <taxon>Lentisphaeraceae</taxon>
        <taxon>Lentisphaera</taxon>
    </lineage>
</organism>
<dbReference type="InterPro" id="IPR003313">
    <property type="entry name" value="AraC-bd"/>
</dbReference>